<dbReference type="AlphaFoldDB" id="A0A0R3AL85"/>
<evidence type="ECO:0000313" key="4">
    <source>
        <dbReference type="EMBL" id="MBI6631900.1"/>
    </source>
</evidence>
<dbReference type="InterPro" id="IPR000290">
    <property type="entry name" value="Colicin_pyocin"/>
</dbReference>
<gene>
    <name evidence="3" type="ORF">TX23_05445</name>
    <name evidence="4" type="ORF">YA0871_04450</name>
</gene>
<dbReference type="Pfam" id="PF01320">
    <property type="entry name" value="Colicin_Pyocin"/>
    <property type="match status" value="1"/>
</dbReference>
<dbReference type="InterPro" id="IPR035900">
    <property type="entry name" value="Colicin_E_sf"/>
</dbReference>
<organism evidence="3 5">
    <name type="scientific">Pseudomonas paralactis</name>
    <dbReference type="NCBI Taxonomy" id="1615673"/>
    <lineage>
        <taxon>Bacteria</taxon>
        <taxon>Pseudomonadati</taxon>
        <taxon>Pseudomonadota</taxon>
        <taxon>Gammaproteobacteria</taxon>
        <taxon>Pseudomonadales</taxon>
        <taxon>Pseudomonadaceae</taxon>
        <taxon>Pseudomonas</taxon>
    </lineage>
</organism>
<dbReference type="GO" id="GO:0015643">
    <property type="term" value="F:toxic substance binding"/>
    <property type="evidence" value="ECO:0007669"/>
    <property type="project" value="InterPro"/>
</dbReference>
<protein>
    <submittedName>
        <fullName evidence="4">Bacteriocin immunity protein</fullName>
    </submittedName>
    <submittedName>
        <fullName evidence="3">Colicin immunity protein</fullName>
    </submittedName>
</protein>
<sequence>MGTLMSEMTEREFLNLVVKIYNDDYATEKEHTDAILKFEALTEHPSGSDLIFYPEPEKDGPEFVVKEVKEWRANNGKPGFRIE</sequence>
<accession>A0A0R3AL85</accession>
<dbReference type="PRINTS" id="PR01299">
    <property type="entry name" value="PYOCIN"/>
</dbReference>
<comment type="caution">
    <text evidence="3">The sequence shown here is derived from an EMBL/GenBank/DDBJ whole genome shotgun (WGS) entry which is preliminary data.</text>
</comment>
<proteinExistence type="inferred from homology"/>
<evidence type="ECO:0000313" key="5">
    <source>
        <dbReference type="Proteomes" id="UP000050852"/>
    </source>
</evidence>
<keyword evidence="2" id="KW-0079">Bacteriocin immunity</keyword>
<dbReference type="PATRIC" id="fig|1615673.3.peg.2084"/>
<evidence type="ECO:0000256" key="1">
    <source>
        <dbReference type="ARBA" id="ARBA00009346"/>
    </source>
</evidence>
<evidence type="ECO:0000313" key="6">
    <source>
        <dbReference type="Proteomes" id="UP000607562"/>
    </source>
</evidence>
<dbReference type="SUPFAM" id="SSF47345">
    <property type="entry name" value="Colicin E immunity proteins"/>
    <property type="match status" value="1"/>
</dbReference>
<reference evidence="4 6" key="2">
    <citation type="submission" date="2020-12" db="EMBL/GenBank/DDBJ databases">
        <title>Comparative genomic insights into the epidemiology and virulence of plant pathogenic Pseudomonads from Turkey.</title>
        <authorList>
            <person name="Dillon M."/>
            <person name="Ruiz-Bedoya T."/>
            <person name="Bendalovic-Torma C."/>
            <person name="Guttman K.M."/>
            <person name="Kwak H."/>
            <person name="Middleton M.A."/>
            <person name="Wang P.W."/>
            <person name="Horuz S."/>
            <person name="Aysan Y."/>
            <person name="Guttman D.S."/>
        </authorList>
    </citation>
    <scope>NUCLEOTIDE SEQUENCE [LARGE SCALE GENOMIC DNA]</scope>
    <source>
        <strain evidence="4 6">Marul_2_1</strain>
    </source>
</reference>
<dbReference type="OrthoDB" id="6810874at2"/>
<dbReference type="CDD" id="cd16363">
    <property type="entry name" value="Col_Im_like"/>
    <property type="match status" value="1"/>
</dbReference>
<evidence type="ECO:0000313" key="3">
    <source>
        <dbReference type="EMBL" id="KRP73871.1"/>
    </source>
</evidence>
<keyword evidence="6" id="KW-1185">Reference proteome</keyword>
<dbReference type="Proteomes" id="UP000607562">
    <property type="component" value="Unassembled WGS sequence"/>
</dbReference>
<dbReference type="Proteomes" id="UP000050852">
    <property type="component" value="Unassembled WGS sequence"/>
</dbReference>
<dbReference type="EMBL" id="JYLN01000002">
    <property type="protein sequence ID" value="KRP73871.1"/>
    <property type="molecule type" value="Genomic_DNA"/>
</dbReference>
<dbReference type="GO" id="GO:0030153">
    <property type="term" value="P:bacteriocin immunity"/>
    <property type="evidence" value="ECO:0007669"/>
    <property type="project" value="UniProtKB-KW"/>
</dbReference>
<reference evidence="3 5" key="1">
    <citation type="submission" date="2015-02" db="EMBL/GenBank/DDBJ databases">
        <title>Two Pseudomonas sp. nov., isolated from raw milk.</title>
        <authorList>
            <person name="Wenning M."/>
            <person name="von Neubeck M."/>
            <person name="Huptas C."/>
            <person name="Scherer S."/>
        </authorList>
    </citation>
    <scope>NUCLEOTIDE SEQUENCE [LARGE SCALE GENOMIC DNA]</scope>
    <source>
        <strain evidence="3 5">DSM 29164</strain>
    </source>
</reference>
<dbReference type="Gene3D" id="1.10.1200.20">
    <property type="entry name" value="Colicin E immunity protein"/>
    <property type="match status" value="1"/>
</dbReference>
<dbReference type="EMBL" id="JAEILM010000011">
    <property type="protein sequence ID" value="MBI6631900.1"/>
    <property type="molecule type" value="Genomic_DNA"/>
</dbReference>
<dbReference type="RefSeq" id="WP_057701343.1">
    <property type="nucleotide sequence ID" value="NZ_JAEILM010000011.1"/>
</dbReference>
<evidence type="ECO:0000256" key="2">
    <source>
        <dbReference type="ARBA" id="ARBA00023025"/>
    </source>
</evidence>
<comment type="similarity">
    <text evidence="1">Belongs to the colicins ColE2/ColE8/ColE9 and pyocins S1/S2 family.</text>
</comment>
<name>A0A0R3AL85_9PSED</name>